<feature type="transmembrane region" description="Helical" evidence="5">
    <location>
        <begin position="82"/>
        <end position="100"/>
    </location>
</feature>
<keyword evidence="4 5" id="KW-0472">Membrane</keyword>
<evidence type="ECO:0000313" key="7">
    <source>
        <dbReference type="EMBL" id="WKD49299.1"/>
    </source>
</evidence>
<feature type="transmembrane region" description="Helical" evidence="5">
    <location>
        <begin position="143"/>
        <end position="164"/>
    </location>
</feature>
<feature type="transmembrane region" description="Helical" evidence="5">
    <location>
        <begin position="112"/>
        <end position="131"/>
    </location>
</feature>
<feature type="transmembrane region" description="Helical" evidence="5">
    <location>
        <begin position="252"/>
        <end position="270"/>
    </location>
</feature>
<dbReference type="InterPro" id="IPR007016">
    <property type="entry name" value="O-antigen_ligase-rel_domated"/>
</dbReference>
<keyword evidence="2 5" id="KW-0812">Transmembrane</keyword>
<gene>
    <name evidence="7" type="ORF">M8T91_15550</name>
</gene>
<dbReference type="InterPro" id="IPR051533">
    <property type="entry name" value="WaaL-like"/>
</dbReference>
<feature type="transmembrane region" description="Helical" evidence="5">
    <location>
        <begin position="24"/>
        <end position="46"/>
    </location>
</feature>
<proteinExistence type="predicted"/>
<evidence type="ECO:0000256" key="2">
    <source>
        <dbReference type="ARBA" id="ARBA00022692"/>
    </source>
</evidence>
<evidence type="ECO:0000259" key="6">
    <source>
        <dbReference type="Pfam" id="PF04932"/>
    </source>
</evidence>
<accession>A0ABY9E8C1</accession>
<reference evidence="7 8" key="1">
    <citation type="submission" date="2022-05" db="EMBL/GenBank/DDBJ databases">
        <title>Microbulbifer sp. nov., isolated from sponge.</title>
        <authorList>
            <person name="Gao L."/>
        </authorList>
    </citation>
    <scope>NUCLEOTIDE SEQUENCE [LARGE SCALE GENOMIC DNA]</scope>
    <source>
        <strain evidence="7 8">MI-G</strain>
    </source>
</reference>
<feature type="transmembrane region" description="Helical" evidence="5">
    <location>
        <begin position="206"/>
        <end position="223"/>
    </location>
</feature>
<organism evidence="7 8">
    <name type="scientific">Microbulbifer spongiae</name>
    <dbReference type="NCBI Taxonomy" id="2944933"/>
    <lineage>
        <taxon>Bacteria</taxon>
        <taxon>Pseudomonadati</taxon>
        <taxon>Pseudomonadota</taxon>
        <taxon>Gammaproteobacteria</taxon>
        <taxon>Cellvibrionales</taxon>
        <taxon>Microbulbiferaceae</taxon>
        <taxon>Microbulbifer</taxon>
    </lineage>
</organism>
<feature type="transmembrane region" description="Helical" evidence="5">
    <location>
        <begin position="324"/>
        <end position="345"/>
    </location>
</feature>
<evidence type="ECO:0000256" key="3">
    <source>
        <dbReference type="ARBA" id="ARBA00022989"/>
    </source>
</evidence>
<sequence length="435" mass="48694">MMFESGSTPPLSFPTPYRQQESKWVAGLLQLARLGLFLLLCGFYLAPKVSGVQTSFYLTLLPASLLLMLWRKDFRFVCSWQFIAFLSLPIILALSTLWASGDNADVQREAPYYWKLVLYLALFYAAIYFLLEHCGDAVLHQLLLALIAVGLFSGLMSLAAYGFADGFQRLHRIGGISLQGNIDKTAMLFGFHSLFCCYGIARTSRLWRILSWSGLCVSCVYVVLSQTKIPIAMAGAAVLLAALITPSRLLKALVLLAVLVVIPVTYLILFGDLPLLHRGTAYSIRLELWGKVYDELMRSPIMGSGLVHKQFIEMGRLLPHPHNYLLDVARFSGLLGILACAWQGLGALSTVLSRKKLLSWIPGLVVVWFLFGVLAMLVYAQQPLVKPSYIWFFYWAPLAILLARSYRECNQPGSVEAPCPQVFRNRHYPTNEPQV</sequence>
<feature type="transmembrane region" description="Helical" evidence="5">
    <location>
        <begin position="357"/>
        <end position="377"/>
    </location>
</feature>
<dbReference type="PANTHER" id="PTHR37422">
    <property type="entry name" value="TEICHURONIC ACID BIOSYNTHESIS PROTEIN TUAE"/>
    <property type="match status" value="1"/>
</dbReference>
<evidence type="ECO:0000256" key="5">
    <source>
        <dbReference type="SAM" id="Phobius"/>
    </source>
</evidence>
<feature type="transmembrane region" description="Helical" evidence="5">
    <location>
        <begin position="389"/>
        <end position="406"/>
    </location>
</feature>
<dbReference type="Proteomes" id="UP001321520">
    <property type="component" value="Chromosome"/>
</dbReference>
<evidence type="ECO:0000313" key="8">
    <source>
        <dbReference type="Proteomes" id="UP001321520"/>
    </source>
</evidence>
<evidence type="ECO:0000256" key="4">
    <source>
        <dbReference type="ARBA" id="ARBA00023136"/>
    </source>
</evidence>
<feature type="transmembrane region" description="Helical" evidence="5">
    <location>
        <begin position="229"/>
        <end position="245"/>
    </location>
</feature>
<dbReference type="PANTHER" id="PTHR37422:SF13">
    <property type="entry name" value="LIPOPOLYSACCHARIDE BIOSYNTHESIS PROTEIN PA4999-RELATED"/>
    <property type="match status" value="1"/>
</dbReference>
<evidence type="ECO:0000256" key="1">
    <source>
        <dbReference type="ARBA" id="ARBA00004141"/>
    </source>
</evidence>
<protein>
    <recommendedName>
        <fullName evidence="6">O-antigen ligase-related domain-containing protein</fullName>
    </recommendedName>
</protein>
<name>A0ABY9E8C1_9GAMM</name>
<keyword evidence="3 5" id="KW-1133">Transmembrane helix</keyword>
<feature type="transmembrane region" description="Helical" evidence="5">
    <location>
        <begin position="52"/>
        <end position="70"/>
    </location>
</feature>
<dbReference type="EMBL" id="CP098023">
    <property type="protein sequence ID" value="WKD49299.1"/>
    <property type="molecule type" value="Genomic_DNA"/>
</dbReference>
<dbReference type="RefSeq" id="WP_301415089.1">
    <property type="nucleotide sequence ID" value="NZ_CP098023.1"/>
</dbReference>
<dbReference type="Pfam" id="PF04932">
    <property type="entry name" value="Wzy_C"/>
    <property type="match status" value="1"/>
</dbReference>
<feature type="domain" description="O-antigen ligase-related" evidence="6">
    <location>
        <begin position="217"/>
        <end position="339"/>
    </location>
</feature>
<comment type="subcellular location">
    <subcellularLocation>
        <location evidence="1">Membrane</location>
        <topology evidence="1">Multi-pass membrane protein</topology>
    </subcellularLocation>
</comment>
<keyword evidence="8" id="KW-1185">Reference proteome</keyword>